<sequence>MSDIDIYDEFDAPEDLDDEEAGGPGRTALNEIPMTLSALCLEDDDDSLYVPVGQDGELRYQVLKKIGFGKTFAVFAIWHISQRRKMAMKLPVLPVPGRGASSRERTEYREQCDALRRETDCLLSLQQRIVASHPTISRRDGDGVDMTNAEMGVTGVQGADVNSNRDKYGHMWHKSLKRDTRFTWVLDRAHGGSENKLPATYFLLCNVGTLEQLREMCRRGGVRIPARFGARCMVHLFQAWTSTVGAHDTGVFQNDYAESNVFIHSPDAGKYPDCYLGDFGDAVEHQLPSVGRPSSSDWRKATLAYFEELVRDQVLGRQLESTARQPNDFNAKLWGKIGQEMEMFLTKLRKYSVNSAPSVVNGLVDRTTAQFARLEEQAAHEEPAPRVLEANFLAAVHKMKAVSSEILTFTSSRDCEREITSGVLVGLPENCAPVALPTQRKLLGL</sequence>
<reference evidence="1" key="3">
    <citation type="submission" date="2011-03" db="EMBL/GenBank/DDBJ databases">
        <title>Annotation of Magnaporthe poae ATCC 64411.</title>
        <authorList>
            <person name="Ma L.-J."/>
            <person name="Dead R."/>
            <person name="Young S.K."/>
            <person name="Zeng Q."/>
            <person name="Gargeya S."/>
            <person name="Fitzgerald M."/>
            <person name="Haas B."/>
            <person name="Abouelleil A."/>
            <person name="Alvarado L."/>
            <person name="Arachchi H.M."/>
            <person name="Berlin A."/>
            <person name="Brown A."/>
            <person name="Chapman S.B."/>
            <person name="Chen Z."/>
            <person name="Dunbar C."/>
            <person name="Freedman E."/>
            <person name="Gearin G."/>
            <person name="Gellesch M."/>
            <person name="Goldberg J."/>
            <person name="Griggs A."/>
            <person name="Gujja S."/>
            <person name="Heiman D."/>
            <person name="Howarth C."/>
            <person name="Larson L."/>
            <person name="Lui A."/>
            <person name="MacDonald P.J.P."/>
            <person name="Mehta T."/>
            <person name="Montmayeur A."/>
            <person name="Murphy C."/>
            <person name="Neiman D."/>
            <person name="Pearson M."/>
            <person name="Priest M."/>
            <person name="Roberts A."/>
            <person name="Saif S."/>
            <person name="Shea T."/>
            <person name="Shenoy N."/>
            <person name="Sisk P."/>
            <person name="Stolte C."/>
            <person name="Sykes S."/>
            <person name="Yandava C."/>
            <person name="Wortman J."/>
            <person name="Nusbaum C."/>
            <person name="Birren B."/>
        </authorList>
    </citation>
    <scope>NUCLEOTIDE SEQUENCE</scope>
    <source>
        <strain evidence="1">ATCC 64411</strain>
    </source>
</reference>
<reference evidence="2" key="5">
    <citation type="submission" date="2015-06" db="UniProtKB">
        <authorList>
            <consortium name="EnsemblFungi"/>
        </authorList>
    </citation>
    <scope>IDENTIFICATION</scope>
    <source>
        <strain evidence="2">ATCC 64411</strain>
    </source>
</reference>
<dbReference type="EnsemblFungi" id="MAPG_04213T0">
    <property type="protein sequence ID" value="MAPG_04213T0"/>
    <property type="gene ID" value="MAPG_04213"/>
</dbReference>
<organism evidence="2 3">
    <name type="scientific">Magnaporthiopsis poae (strain ATCC 64411 / 73-15)</name>
    <name type="common">Kentucky bluegrass fungus</name>
    <name type="synonym">Magnaporthe poae</name>
    <dbReference type="NCBI Taxonomy" id="644358"/>
    <lineage>
        <taxon>Eukaryota</taxon>
        <taxon>Fungi</taxon>
        <taxon>Dikarya</taxon>
        <taxon>Ascomycota</taxon>
        <taxon>Pezizomycotina</taxon>
        <taxon>Sordariomycetes</taxon>
        <taxon>Sordariomycetidae</taxon>
        <taxon>Magnaporthales</taxon>
        <taxon>Magnaporthaceae</taxon>
        <taxon>Magnaporthiopsis</taxon>
    </lineage>
</organism>
<name>A0A0C4DW41_MAGP6</name>
<evidence type="ECO:0000313" key="3">
    <source>
        <dbReference type="Proteomes" id="UP000011715"/>
    </source>
</evidence>
<proteinExistence type="predicted"/>
<evidence type="ECO:0000313" key="2">
    <source>
        <dbReference type="EnsemblFungi" id="MAPG_04213T0"/>
    </source>
</evidence>
<evidence type="ECO:0000313" key="1">
    <source>
        <dbReference type="EMBL" id="KLU85183.1"/>
    </source>
</evidence>
<dbReference type="Proteomes" id="UP000011715">
    <property type="component" value="Unassembled WGS sequence"/>
</dbReference>
<gene>
    <name evidence="1" type="ORF">MAPG_04213</name>
</gene>
<dbReference type="SUPFAM" id="SSF56112">
    <property type="entry name" value="Protein kinase-like (PK-like)"/>
    <property type="match status" value="1"/>
</dbReference>
<protein>
    <recommendedName>
        <fullName evidence="4">Protein kinase domain-containing protein</fullName>
    </recommendedName>
</protein>
<evidence type="ECO:0008006" key="4">
    <source>
        <dbReference type="Google" id="ProtNLM"/>
    </source>
</evidence>
<dbReference type="InterPro" id="IPR011009">
    <property type="entry name" value="Kinase-like_dom_sf"/>
</dbReference>
<dbReference type="VEuPathDB" id="FungiDB:MAPG_04213"/>
<accession>A0A0C4DW41</accession>
<dbReference type="EMBL" id="GL876968">
    <property type="protein sequence ID" value="KLU85183.1"/>
    <property type="molecule type" value="Genomic_DNA"/>
</dbReference>
<dbReference type="AlphaFoldDB" id="A0A0C4DW41"/>
<dbReference type="EMBL" id="ADBL01000998">
    <property type="status" value="NOT_ANNOTATED_CDS"/>
    <property type="molecule type" value="Genomic_DNA"/>
</dbReference>
<dbReference type="OrthoDB" id="10477420at2759"/>
<reference evidence="2" key="4">
    <citation type="journal article" date="2015" name="G3 (Bethesda)">
        <title>Genome sequences of three phytopathogenic species of the Magnaporthaceae family of fungi.</title>
        <authorList>
            <person name="Okagaki L.H."/>
            <person name="Nunes C.C."/>
            <person name="Sailsbery J."/>
            <person name="Clay B."/>
            <person name="Brown D."/>
            <person name="John T."/>
            <person name="Oh Y."/>
            <person name="Young N."/>
            <person name="Fitzgerald M."/>
            <person name="Haas B.J."/>
            <person name="Zeng Q."/>
            <person name="Young S."/>
            <person name="Adiconis X."/>
            <person name="Fan L."/>
            <person name="Levin J.Z."/>
            <person name="Mitchell T.K."/>
            <person name="Okubara P.A."/>
            <person name="Farman M.L."/>
            <person name="Kohn L.M."/>
            <person name="Birren B."/>
            <person name="Ma L.-J."/>
            <person name="Dean R.A."/>
        </authorList>
    </citation>
    <scope>NUCLEOTIDE SEQUENCE</scope>
    <source>
        <strain evidence="2">ATCC 64411 / 73-15</strain>
    </source>
</reference>
<keyword evidence="3" id="KW-1185">Reference proteome</keyword>
<dbReference type="eggNOG" id="ENOG502RPG0">
    <property type="taxonomic scope" value="Eukaryota"/>
</dbReference>
<reference evidence="1" key="2">
    <citation type="submission" date="2010-05" db="EMBL/GenBank/DDBJ databases">
        <title>The Genome Sequence of Magnaporthe poae strain ATCC 64411.</title>
        <authorList>
            <consortium name="The Broad Institute Genome Sequencing Platform"/>
            <consortium name="Broad Institute Genome Sequencing Center for Infectious Disease"/>
            <person name="Ma L.-J."/>
            <person name="Dead R."/>
            <person name="Young S."/>
            <person name="Zeng Q."/>
            <person name="Koehrsen M."/>
            <person name="Alvarado L."/>
            <person name="Berlin A."/>
            <person name="Chapman S.B."/>
            <person name="Chen Z."/>
            <person name="Freedman E."/>
            <person name="Gellesch M."/>
            <person name="Goldberg J."/>
            <person name="Griggs A."/>
            <person name="Gujja S."/>
            <person name="Heilman E.R."/>
            <person name="Heiman D."/>
            <person name="Hepburn T."/>
            <person name="Howarth C."/>
            <person name="Jen D."/>
            <person name="Larson L."/>
            <person name="Mehta T."/>
            <person name="Neiman D."/>
            <person name="Pearson M."/>
            <person name="Roberts A."/>
            <person name="Saif S."/>
            <person name="Shea T."/>
            <person name="Shenoy N."/>
            <person name="Sisk P."/>
            <person name="Stolte C."/>
            <person name="Sykes S."/>
            <person name="Walk T."/>
            <person name="White J."/>
            <person name="Yandava C."/>
            <person name="Haas B."/>
            <person name="Nusbaum C."/>
            <person name="Birren B."/>
        </authorList>
    </citation>
    <scope>NUCLEOTIDE SEQUENCE</scope>
    <source>
        <strain evidence="1">ATCC 64411</strain>
    </source>
</reference>
<reference evidence="3" key="1">
    <citation type="submission" date="2010-05" db="EMBL/GenBank/DDBJ databases">
        <title>The genome sequence of Magnaporthe poae strain ATCC 64411.</title>
        <authorList>
            <person name="Ma L.-J."/>
            <person name="Dead R."/>
            <person name="Young S."/>
            <person name="Zeng Q."/>
            <person name="Koehrsen M."/>
            <person name="Alvarado L."/>
            <person name="Berlin A."/>
            <person name="Chapman S.B."/>
            <person name="Chen Z."/>
            <person name="Freedman E."/>
            <person name="Gellesch M."/>
            <person name="Goldberg J."/>
            <person name="Griggs A."/>
            <person name="Gujja S."/>
            <person name="Heilman E.R."/>
            <person name="Heiman D."/>
            <person name="Hepburn T."/>
            <person name="Howarth C."/>
            <person name="Jen D."/>
            <person name="Larson L."/>
            <person name="Mehta T."/>
            <person name="Neiman D."/>
            <person name="Pearson M."/>
            <person name="Roberts A."/>
            <person name="Saif S."/>
            <person name="Shea T."/>
            <person name="Shenoy N."/>
            <person name="Sisk P."/>
            <person name="Stolte C."/>
            <person name="Sykes S."/>
            <person name="Walk T."/>
            <person name="White J."/>
            <person name="Yandava C."/>
            <person name="Haas B."/>
            <person name="Nusbaum C."/>
            <person name="Birren B."/>
        </authorList>
    </citation>
    <scope>NUCLEOTIDE SEQUENCE [LARGE SCALE GENOMIC DNA]</scope>
    <source>
        <strain evidence="3">ATCC 64411 / 73-15</strain>
    </source>
</reference>